<dbReference type="EMBL" id="JACCBI010000001">
    <property type="protein sequence ID" value="NYD67246.1"/>
    <property type="molecule type" value="Genomic_DNA"/>
</dbReference>
<dbReference type="Proteomes" id="UP000581087">
    <property type="component" value="Unassembled WGS sequence"/>
</dbReference>
<dbReference type="EMBL" id="SDPM01000003">
    <property type="protein sequence ID" value="RXZ86922.1"/>
    <property type="molecule type" value="Genomic_DNA"/>
</dbReference>
<accession>A0A4Q2MAC6</accession>
<keyword evidence="2 5" id="KW-0812">Transmembrane</keyword>
<dbReference type="GO" id="GO:0016020">
    <property type="term" value="C:membrane"/>
    <property type="evidence" value="ECO:0007669"/>
    <property type="project" value="UniProtKB-SubCell"/>
</dbReference>
<dbReference type="PANTHER" id="PTHR43019">
    <property type="entry name" value="SERINE ENDOPROTEASE DEGS"/>
    <property type="match status" value="1"/>
</dbReference>
<dbReference type="PANTHER" id="PTHR43019:SF23">
    <property type="entry name" value="PROTEASE DO-LIKE 5, CHLOROPLASTIC"/>
    <property type="match status" value="1"/>
</dbReference>
<dbReference type="NCBIfam" id="NF033740">
    <property type="entry name" value="MarP_fam_protase"/>
    <property type="match status" value="1"/>
</dbReference>
<reference evidence="7 8" key="1">
    <citation type="submission" date="2019-01" db="EMBL/GenBank/DDBJ databases">
        <title>Agromyces.</title>
        <authorList>
            <person name="Li J."/>
        </authorList>
    </citation>
    <scope>NUCLEOTIDE SEQUENCE [LARGE SCALE GENOMIC DNA]</scope>
    <source>
        <strain evidence="7 8">DSM 23870</strain>
    </source>
</reference>
<evidence type="ECO:0000313" key="9">
    <source>
        <dbReference type="Proteomes" id="UP000581087"/>
    </source>
</evidence>
<evidence type="ECO:0000313" key="6">
    <source>
        <dbReference type="EMBL" id="NYD67246.1"/>
    </source>
</evidence>
<dbReference type="GO" id="GO:0004252">
    <property type="term" value="F:serine-type endopeptidase activity"/>
    <property type="evidence" value="ECO:0007669"/>
    <property type="project" value="InterPro"/>
</dbReference>
<dbReference type="GO" id="GO:0006508">
    <property type="term" value="P:proteolysis"/>
    <property type="evidence" value="ECO:0007669"/>
    <property type="project" value="UniProtKB-KW"/>
</dbReference>
<protein>
    <submittedName>
        <fullName evidence="7">MarP family serine protease</fullName>
    </submittedName>
    <submittedName>
        <fullName evidence="6">S1-C subfamily serine protease</fullName>
    </submittedName>
</protein>
<evidence type="ECO:0000313" key="8">
    <source>
        <dbReference type="Proteomes" id="UP000292686"/>
    </source>
</evidence>
<feature type="transmembrane region" description="Helical" evidence="5">
    <location>
        <begin position="65"/>
        <end position="88"/>
    </location>
</feature>
<evidence type="ECO:0000256" key="5">
    <source>
        <dbReference type="SAM" id="Phobius"/>
    </source>
</evidence>
<name>A0A4Q2MAC6_9MICO</name>
<feature type="transmembrane region" description="Helical" evidence="5">
    <location>
        <begin position="100"/>
        <end position="124"/>
    </location>
</feature>
<feature type="transmembrane region" description="Helical" evidence="5">
    <location>
        <begin position="6"/>
        <end position="24"/>
    </location>
</feature>
<evidence type="ECO:0000256" key="3">
    <source>
        <dbReference type="ARBA" id="ARBA00022989"/>
    </source>
</evidence>
<dbReference type="OrthoDB" id="9766361at2"/>
<keyword evidence="3 5" id="KW-1133">Transmembrane helix</keyword>
<keyword evidence="7" id="KW-0645">Protease</keyword>
<dbReference type="InterPro" id="IPR047680">
    <property type="entry name" value="MarP-like"/>
</dbReference>
<sequence length="397" mass="39248">MNGGGVAVDIFAGLLLIALAVGGYRAGILRSAFGIAGLVLGGFAAYLAIPWVVQVLPSADWRIPGVVIAGLVLLGAGYALGAAIGSLVRTGAKRIKLRVIDGLAGAAATVVVGALALGVVASSLTGLGAPIITQPLANSSVLRGIDALTPEPLRQAALAVRGLAVDEGAPWVLDALGLPVTTGEAPAAGSLDGASDALTRASQSVARVSGVAIQCGTGITGSGFVISDNRIVTNAHVVAGVVSPVVELPGRMPLTGRVVYFDPIDDLAVLAVSGLDTAALPLGETLGAGDIAAVQGYPLGGPLRTDAASIDSVGVIPIDAIDGSGANDRESYTLAGRVQSGNSGGPLVSQSGEVVGVVFARARDSEEIGFAMTMSELLPVAAQAPDLSDTVSTGSCR</sequence>
<comment type="caution">
    <text evidence="7">The sequence shown here is derived from an EMBL/GenBank/DDBJ whole genome shotgun (WGS) entry which is preliminary data.</text>
</comment>
<dbReference type="InterPro" id="IPR009003">
    <property type="entry name" value="Peptidase_S1_PA"/>
</dbReference>
<keyword evidence="4 5" id="KW-0472">Membrane</keyword>
<dbReference type="RefSeq" id="WP_129173727.1">
    <property type="nucleotide sequence ID" value="NZ_JACCBI010000001.1"/>
</dbReference>
<evidence type="ECO:0000313" key="7">
    <source>
        <dbReference type="EMBL" id="RXZ86922.1"/>
    </source>
</evidence>
<feature type="transmembrane region" description="Helical" evidence="5">
    <location>
        <begin position="31"/>
        <end position="53"/>
    </location>
</feature>
<comment type="subcellular location">
    <subcellularLocation>
        <location evidence="1">Membrane</location>
        <topology evidence="1">Multi-pass membrane protein</topology>
    </subcellularLocation>
</comment>
<keyword evidence="8" id="KW-1185">Reference proteome</keyword>
<dbReference type="InterPro" id="IPR043504">
    <property type="entry name" value="Peptidase_S1_PA_chymotrypsin"/>
</dbReference>
<evidence type="ECO:0000256" key="1">
    <source>
        <dbReference type="ARBA" id="ARBA00004141"/>
    </source>
</evidence>
<dbReference type="AlphaFoldDB" id="A0A4Q2MAC6"/>
<evidence type="ECO:0000256" key="2">
    <source>
        <dbReference type="ARBA" id="ARBA00022692"/>
    </source>
</evidence>
<reference evidence="6 9" key="2">
    <citation type="submission" date="2020-07" db="EMBL/GenBank/DDBJ databases">
        <title>Sequencing the genomes of 1000 actinobacteria strains.</title>
        <authorList>
            <person name="Klenk H.-P."/>
        </authorList>
    </citation>
    <scope>NUCLEOTIDE SEQUENCE [LARGE SCALE GENOMIC DNA]</scope>
    <source>
        <strain evidence="6 9">DSM 23870</strain>
    </source>
</reference>
<dbReference type="Gene3D" id="2.40.10.10">
    <property type="entry name" value="Trypsin-like serine proteases"/>
    <property type="match status" value="2"/>
</dbReference>
<keyword evidence="7" id="KW-0378">Hydrolase</keyword>
<dbReference type="GO" id="GO:0009403">
    <property type="term" value="P:toxin biosynthetic process"/>
    <property type="evidence" value="ECO:0007669"/>
    <property type="project" value="InterPro"/>
</dbReference>
<dbReference type="Proteomes" id="UP000292686">
    <property type="component" value="Unassembled WGS sequence"/>
</dbReference>
<proteinExistence type="predicted"/>
<dbReference type="InterPro" id="IPR003825">
    <property type="entry name" value="Colicin-V_CvpA"/>
</dbReference>
<dbReference type="Pfam" id="PF02674">
    <property type="entry name" value="Colicin_V"/>
    <property type="match status" value="1"/>
</dbReference>
<dbReference type="InterPro" id="IPR001940">
    <property type="entry name" value="Peptidase_S1C"/>
</dbReference>
<evidence type="ECO:0000256" key="4">
    <source>
        <dbReference type="ARBA" id="ARBA00023136"/>
    </source>
</evidence>
<dbReference type="SUPFAM" id="SSF50494">
    <property type="entry name" value="Trypsin-like serine proteases"/>
    <property type="match status" value="1"/>
</dbReference>
<dbReference type="PRINTS" id="PR00834">
    <property type="entry name" value="PROTEASES2C"/>
</dbReference>
<dbReference type="Pfam" id="PF13365">
    <property type="entry name" value="Trypsin_2"/>
    <property type="match status" value="1"/>
</dbReference>
<organism evidence="7 8">
    <name type="scientific">Agromyces atrinae</name>
    <dbReference type="NCBI Taxonomy" id="592376"/>
    <lineage>
        <taxon>Bacteria</taxon>
        <taxon>Bacillati</taxon>
        <taxon>Actinomycetota</taxon>
        <taxon>Actinomycetes</taxon>
        <taxon>Micrococcales</taxon>
        <taxon>Microbacteriaceae</taxon>
        <taxon>Agromyces</taxon>
    </lineage>
</organism>
<gene>
    <name evidence="6" type="ORF">BJ972_001765</name>
    <name evidence="7" type="ORF">ESP50_07615</name>
</gene>